<name>A0ABV2R6D5_9HYPH</name>
<dbReference type="Proteomes" id="UP001549321">
    <property type="component" value="Unassembled WGS sequence"/>
</dbReference>
<proteinExistence type="predicted"/>
<comment type="caution">
    <text evidence="1">The sequence shown here is derived from an EMBL/GenBank/DDBJ whole genome shotgun (WGS) entry which is preliminary data.</text>
</comment>
<gene>
    <name evidence="1" type="ORF">ABIE08_004549</name>
</gene>
<keyword evidence="2" id="KW-1185">Reference proteome</keyword>
<evidence type="ECO:0000313" key="2">
    <source>
        <dbReference type="Proteomes" id="UP001549321"/>
    </source>
</evidence>
<dbReference type="RefSeq" id="WP_354554281.1">
    <property type="nucleotide sequence ID" value="NZ_JBEPSM010000005.1"/>
</dbReference>
<dbReference type="EMBL" id="JBEPSM010000005">
    <property type="protein sequence ID" value="MET4636586.1"/>
    <property type="molecule type" value="Genomic_DNA"/>
</dbReference>
<evidence type="ECO:0000313" key="1">
    <source>
        <dbReference type="EMBL" id="MET4636586.1"/>
    </source>
</evidence>
<reference evidence="1 2" key="1">
    <citation type="submission" date="2024-06" db="EMBL/GenBank/DDBJ databases">
        <title>Sorghum-associated microbial communities from plants grown in Nebraska, USA.</title>
        <authorList>
            <person name="Schachtman D."/>
        </authorList>
    </citation>
    <scope>NUCLEOTIDE SEQUENCE [LARGE SCALE GENOMIC DNA]</scope>
    <source>
        <strain evidence="1 2">3207</strain>
    </source>
</reference>
<sequence>MQYKKVIRGGILTIAIALQVHDGVVLASDSALTLSDPSKATDNTLNVYNNGNKIFNLRKGLPIGAVFYGAGSIGNSSTSPLIKDLRKIFTDGDSGGAHKGWKLDPTKYTIEQICSRAQTFIFDENFAKLGITTPGTQFGMIIAGYSAGAQLSETWSFVIENGQSPPPTVVIPQGAATVFAGGDPELISRI</sequence>
<protein>
    <submittedName>
        <fullName evidence="1">Uncharacterized protein</fullName>
    </submittedName>
</protein>
<organism evidence="1 2">
    <name type="scientific">Kaistia defluvii</name>
    <dbReference type="NCBI Taxonomy" id="410841"/>
    <lineage>
        <taxon>Bacteria</taxon>
        <taxon>Pseudomonadati</taxon>
        <taxon>Pseudomonadota</taxon>
        <taxon>Alphaproteobacteria</taxon>
        <taxon>Hyphomicrobiales</taxon>
        <taxon>Kaistiaceae</taxon>
        <taxon>Kaistia</taxon>
    </lineage>
</organism>
<accession>A0ABV2R6D5</accession>